<reference evidence="2 3" key="1">
    <citation type="submission" date="2021-01" db="EMBL/GenBank/DDBJ databases">
        <title>Belnapia mucosa sp. nov. and Belnapia arida sp. nov., isolated from the Tabernas Desert (Almeria, Spain).</title>
        <authorList>
            <person name="Molina-Menor E."/>
            <person name="Vidal-Verdu A."/>
            <person name="Calonge A."/>
            <person name="Satari L."/>
            <person name="Pereto J."/>
            <person name="Porcar M."/>
        </authorList>
    </citation>
    <scope>NUCLEOTIDE SEQUENCE [LARGE SCALE GENOMIC DNA]</scope>
    <source>
        <strain evidence="2 3">T18</strain>
    </source>
</reference>
<keyword evidence="1" id="KW-1133">Transmembrane helix</keyword>
<proteinExistence type="predicted"/>
<keyword evidence="1" id="KW-0472">Membrane</keyword>
<protein>
    <submittedName>
        <fullName evidence="2">Uncharacterized protein</fullName>
    </submittedName>
</protein>
<sequence>MFGRLCRFVVRSANGIVLYIATGTWPAIKWLLEWLADKLFGDTVFSAIEGSAGMILDRASWELLWTYGVPALLFLLGTYFFWRSERRGTKSRRSPADSDTDTTAPAHKAVAAPLAAVPHAATLSEPDWAKLYETADEGKRVQLRFLPDTQTRHADALLLVVLGYKVMLGRGRAFSGAVDFEVHRALHHTPNSNILPIFRQMSFIRNIIEPPATAQQHIDAGFLQRTGLAEGGYYQLTPEGEWQARMIAGDLIRRA</sequence>
<feature type="transmembrane region" description="Helical" evidence="1">
    <location>
        <begin position="12"/>
        <end position="32"/>
    </location>
</feature>
<gene>
    <name evidence="2" type="ORF">JMJ56_21990</name>
</gene>
<organism evidence="2 3">
    <name type="scientific">Belnapia arida</name>
    <dbReference type="NCBI Taxonomy" id="2804533"/>
    <lineage>
        <taxon>Bacteria</taxon>
        <taxon>Pseudomonadati</taxon>
        <taxon>Pseudomonadota</taxon>
        <taxon>Alphaproteobacteria</taxon>
        <taxon>Acetobacterales</taxon>
        <taxon>Roseomonadaceae</taxon>
        <taxon>Belnapia</taxon>
    </lineage>
</organism>
<evidence type="ECO:0000313" key="2">
    <source>
        <dbReference type="EMBL" id="MBL6080692.1"/>
    </source>
</evidence>
<keyword evidence="3" id="KW-1185">Reference proteome</keyword>
<evidence type="ECO:0000256" key="1">
    <source>
        <dbReference type="SAM" id="Phobius"/>
    </source>
</evidence>
<accession>A0ABS1UAG1</accession>
<keyword evidence="1" id="KW-0812">Transmembrane</keyword>
<comment type="caution">
    <text evidence="2">The sequence shown here is derived from an EMBL/GenBank/DDBJ whole genome shotgun (WGS) entry which is preliminary data.</text>
</comment>
<dbReference type="EMBL" id="JAETWB010000016">
    <property type="protein sequence ID" value="MBL6080692.1"/>
    <property type="molecule type" value="Genomic_DNA"/>
</dbReference>
<dbReference type="Proteomes" id="UP000660885">
    <property type="component" value="Unassembled WGS sequence"/>
</dbReference>
<evidence type="ECO:0000313" key="3">
    <source>
        <dbReference type="Proteomes" id="UP000660885"/>
    </source>
</evidence>
<dbReference type="RefSeq" id="WP_202833922.1">
    <property type="nucleotide sequence ID" value="NZ_JAETWB010000016.1"/>
</dbReference>
<feature type="transmembrane region" description="Helical" evidence="1">
    <location>
        <begin position="64"/>
        <end position="82"/>
    </location>
</feature>
<name>A0ABS1UAG1_9PROT</name>